<dbReference type="InterPro" id="IPR001757">
    <property type="entry name" value="P_typ_ATPase"/>
</dbReference>
<evidence type="ECO:0000256" key="6">
    <source>
        <dbReference type="ARBA" id="ARBA00022840"/>
    </source>
</evidence>
<reference evidence="12 13" key="1">
    <citation type="journal article" date="2014" name="Genome Biol. Evol.">
        <title>The secreted proteins of Achlya hypogyna and Thraustotheca clavata identify the ancestral oomycete secretome and reveal gene acquisitions by horizontal gene transfer.</title>
        <authorList>
            <person name="Misner I."/>
            <person name="Blouin N."/>
            <person name="Leonard G."/>
            <person name="Richards T.A."/>
            <person name="Lane C.E."/>
        </authorList>
    </citation>
    <scope>NUCLEOTIDE SEQUENCE [LARGE SCALE GENOMIC DNA]</scope>
    <source>
        <strain evidence="12 13">ATCC 34112</strain>
    </source>
</reference>
<dbReference type="OrthoDB" id="78844at2759"/>
<dbReference type="PANTHER" id="PTHR45630:SF8">
    <property type="entry name" value="CATION-TRANSPORTING ATPASE"/>
    <property type="match status" value="1"/>
</dbReference>
<organism evidence="12 13">
    <name type="scientific">Thraustotheca clavata</name>
    <dbReference type="NCBI Taxonomy" id="74557"/>
    <lineage>
        <taxon>Eukaryota</taxon>
        <taxon>Sar</taxon>
        <taxon>Stramenopiles</taxon>
        <taxon>Oomycota</taxon>
        <taxon>Saprolegniomycetes</taxon>
        <taxon>Saprolegniales</taxon>
        <taxon>Achlyaceae</taxon>
        <taxon>Thraustotheca</taxon>
    </lineage>
</organism>
<evidence type="ECO:0000256" key="5">
    <source>
        <dbReference type="ARBA" id="ARBA00022741"/>
    </source>
</evidence>
<dbReference type="InterPro" id="IPR023298">
    <property type="entry name" value="ATPase_P-typ_TM_dom_sf"/>
</dbReference>
<evidence type="ECO:0000256" key="7">
    <source>
        <dbReference type="ARBA" id="ARBA00022842"/>
    </source>
</evidence>
<keyword evidence="4" id="KW-0479">Metal-binding</keyword>
<dbReference type="InterPro" id="IPR023214">
    <property type="entry name" value="HAD_sf"/>
</dbReference>
<feature type="transmembrane region" description="Helical" evidence="11">
    <location>
        <begin position="373"/>
        <end position="392"/>
    </location>
</feature>
<comment type="subcellular location">
    <subcellularLocation>
        <location evidence="1">Membrane</location>
        <topology evidence="1">Multi-pass membrane protein</topology>
    </subcellularLocation>
</comment>
<sequence>MNSHIVLIDNFKGQLQYQLHYGCNDTEVISIRESNSPSLPQQIGVWHRLQDAIVVETLLQQYDIALTGTGLECLVGDPKYINVIPRLVQETKIFARIKPQMKTWIVQKLMAMGKHVGMTGDGTNDCGALKAAHVGLALSDAEASIVAPFTSRKKDIKDVIDLIKEGRCALMTSLVAFKYMVMYPIIDTTLITVLNHVQASFSNNQYLFDDLIVVLGLSVLMLRTGPSSELSKDRPPNSLFAPSVLWSVAGQTFLFAFYFTIPQLLAHHQSWFCALPDVISGNKTCYVFQPNESGDMTVHSHEVSIVWTTGHLQYLILAFAFNIKDPFRGSAWSNRWFIFYTFVLSILLSIILIEPDNWFNTRWLDLTTPLPQAFCYQVFGLFVSNIAASTLFEHILNKWIIAA</sequence>
<dbReference type="Gene3D" id="3.40.50.1000">
    <property type="entry name" value="HAD superfamily/HAD-like"/>
    <property type="match status" value="1"/>
</dbReference>
<feature type="transmembrane region" description="Helical" evidence="11">
    <location>
        <begin position="335"/>
        <end position="353"/>
    </location>
</feature>
<keyword evidence="9 11" id="KW-1133">Transmembrane helix</keyword>
<keyword evidence="2" id="KW-0597">Phosphoprotein</keyword>
<comment type="caution">
    <text evidence="12">The sequence shown here is derived from an EMBL/GenBank/DDBJ whole genome shotgun (WGS) entry which is preliminary data.</text>
</comment>
<evidence type="ECO:0000256" key="3">
    <source>
        <dbReference type="ARBA" id="ARBA00022692"/>
    </source>
</evidence>
<evidence type="ECO:0000256" key="11">
    <source>
        <dbReference type="SAM" id="Phobius"/>
    </source>
</evidence>
<keyword evidence="13" id="KW-1185">Reference proteome</keyword>
<keyword evidence="6" id="KW-0067">ATP-binding</keyword>
<dbReference type="Gene3D" id="1.20.1110.10">
    <property type="entry name" value="Calcium-transporting ATPase, transmembrane domain"/>
    <property type="match status" value="1"/>
</dbReference>
<dbReference type="GO" id="GO:0005524">
    <property type="term" value="F:ATP binding"/>
    <property type="evidence" value="ECO:0007669"/>
    <property type="project" value="UniProtKB-KW"/>
</dbReference>
<dbReference type="PANTHER" id="PTHR45630">
    <property type="entry name" value="CATION-TRANSPORTING ATPASE-RELATED"/>
    <property type="match status" value="1"/>
</dbReference>
<dbReference type="GO" id="GO:0016887">
    <property type="term" value="F:ATP hydrolysis activity"/>
    <property type="evidence" value="ECO:0007669"/>
    <property type="project" value="InterPro"/>
</dbReference>
<dbReference type="AlphaFoldDB" id="A0A1V9YTN7"/>
<evidence type="ECO:0000256" key="9">
    <source>
        <dbReference type="ARBA" id="ARBA00022989"/>
    </source>
</evidence>
<dbReference type="InterPro" id="IPR036412">
    <property type="entry name" value="HAD-like_sf"/>
</dbReference>
<keyword evidence="10 11" id="KW-0472">Membrane</keyword>
<evidence type="ECO:0000256" key="1">
    <source>
        <dbReference type="ARBA" id="ARBA00004141"/>
    </source>
</evidence>
<gene>
    <name evidence="12" type="ORF">THRCLA_09905</name>
</gene>
<dbReference type="PRINTS" id="PR00119">
    <property type="entry name" value="CATATPASE"/>
</dbReference>
<proteinExistence type="predicted"/>
<dbReference type="STRING" id="74557.A0A1V9YTN7"/>
<dbReference type="EMBL" id="JNBS01002848">
    <property type="protein sequence ID" value="OQR89132.1"/>
    <property type="molecule type" value="Genomic_DNA"/>
</dbReference>
<evidence type="ECO:0000313" key="13">
    <source>
        <dbReference type="Proteomes" id="UP000243217"/>
    </source>
</evidence>
<dbReference type="GO" id="GO:0046872">
    <property type="term" value="F:metal ion binding"/>
    <property type="evidence" value="ECO:0007669"/>
    <property type="project" value="UniProtKB-KW"/>
</dbReference>
<feature type="transmembrane region" description="Helical" evidence="11">
    <location>
        <begin position="243"/>
        <end position="261"/>
    </location>
</feature>
<dbReference type="GO" id="GO:0016020">
    <property type="term" value="C:membrane"/>
    <property type="evidence" value="ECO:0007669"/>
    <property type="project" value="UniProtKB-SubCell"/>
</dbReference>
<keyword evidence="3 11" id="KW-0812">Transmembrane</keyword>
<dbReference type="SUPFAM" id="SSF56784">
    <property type="entry name" value="HAD-like"/>
    <property type="match status" value="1"/>
</dbReference>
<name>A0A1V9YTN7_9STRA</name>
<evidence type="ECO:0000256" key="8">
    <source>
        <dbReference type="ARBA" id="ARBA00022967"/>
    </source>
</evidence>
<dbReference type="InterPro" id="IPR006544">
    <property type="entry name" value="P-type_TPase_V"/>
</dbReference>
<keyword evidence="7" id="KW-0460">Magnesium</keyword>
<evidence type="ECO:0000256" key="4">
    <source>
        <dbReference type="ARBA" id="ARBA00022723"/>
    </source>
</evidence>
<protein>
    <submittedName>
        <fullName evidence="12">P-type ATPase (P-ATPase) Superfamily</fullName>
    </submittedName>
</protein>
<evidence type="ECO:0000256" key="2">
    <source>
        <dbReference type="ARBA" id="ARBA00022553"/>
    </source>
</evidence>
<dbReference type="GO" id="GO:0140358">
    <property type="term" value="F:P-type transmembrane transporter activity"/>
    <property type="evidence" value="ECO:0007669"/>
    <property type="project" value="InterPro"/>
</dbReference>
<feature type="transmembrane region" description="Helical" evidence="11">
    <location>
        <begin position="305"/>
        <end position="323"/>
    </location>
</feature>
<evidence type="ECO:0000256" key="10">
    <source>
        <dbReference type="ARBA" id="ARBA00023136"/>
    </source>
</evidence>
<keyword evidence="5" id="KW-0547">Nucleotide-binding</keyword>
<accession>A0A1V9YTN7</accession>
<keyword evidence="8" id="KW-1278">Translocase</keyword>
<dbReference type="Proteomes" id="UP000243217">
    <property type="component" value="Unassembled WGS sequence"/>
</dbReference>
<dbReference type="GO" id="GO:0019829">
    <property type="term" value="F:ATPase-coupled monoatomic cation transmembrane transporter activity"/>
    <property type="evidence" value="ECO:0007669"/>
    <property type="project" value="TreeGrafter"/>
</dbReference>
<dbReference type="SUPFAM" id="SSF81665">
    <property type="entry name" value="Calcium ATPase, transmembrane domain M"/>
    <property type="match status" value="1"/>
</dbReference>
<dbReference type="NCBIfam" id="TIGR01494">
    <property type="entry name" value="ATPase_P-type"/>
    <property type="match status" value="1"/>
</dbReference>
<evidence type="ECO:0000313" key="12">
    <source>
        <dbReference type="EMBL" id="OQR89132.1"/>
    </source>
</evidence>